<evidence type="ECO:0000313" key="2">
    <source>
        <dbReference type="Proteomes" id="UP000271162"/>
    </source>
</evidence>
<dbReference type="EMBL" id="UYSL01021994">
    <property type="protein sequence ID" value="VDL79603.1"/>
    <property type="molecule type" value="Genomic_DNA"/>
</dbReference>
<accession>A0A0N4YGR1</accession>
<evidence type="ECO:0000313" key="3">
    <source>
        <dbReference type="WBParaSite" id="NBR_0001600801-mRNA-1"/>
    </source>
</evidence>
<proteinExistence type="predicted"/>
<evidence type="ECO:0000313" key="1">
    <source>
        <dbReference type="EMBL" id="VDL79603.1"/>
    </source>
</evidence>
<keyword evidence="2" id="KW-1185">Reference proteome</keyword>
<reference evidence="3" key="1">
    <citation type="submission" date="2017-02" db="UniProtKB">
        <authorList>
            <consortium name="WormBaseParasite"/>
        </authorList>
    </citation>
    <scope>IDENTIFICATION</scope>
</reference>
<dbReference type="Gene3D" id="3.10.450.50">
    <property type="match status" value="1"/>
</dbReference>
<dbReference type="AlphaFoldDB" id="A0A0N4YGR1"/>
<dbReference type="InterPro" id="IPR032710">
    <property type="entry name" value="NTF2-like_dom_sf"/>
</dbReference>
<protein>
    <submittedName>
        <fullName evidence="3">DUF4440 domain-containing protein</fullName>
    </submittedName>
</protein>
<dbReference type="Proteomes" id="UP000271162">
    <property type="component" value="Unassembled WGS sequence"/>
</dbReference>
<name>A0A0N4YGR1_NIPBR</name>
<organism evidence="3">
    <name type="scientific">Nippostrongylus brasiliensis</name>
    <name type="common">Rat hookworm</name>
    <dbReference type="NCBI Taxonomy" id="27835"/>
    <lineage>
        <taxon>Eukaryota</taxon>
        <taxon>Metazoa</taxon>
        <taxon>Ecdysozoa</taxon>
        <taxon>Nematoda</taxon>
        <taxon>Chromadorea</taxon>
        <taxon>Rhabditida</taxon>
        <taxon>Rhabditina</taxon>
        <taxon>Rhabditomorpha</taxon>
        <taxon>Strongyloidea</taxon>
        <taxon>Heligmosomidae</taxon>
        <taxon>Nippostrongylus</taxon>
    </lineage>
</organism>
<reference evidence="1 2" key="2">
    <citation type="submission" date="2018-11" db="EMBL/GenBank/DDBJ databases">
        <authorList>
            <consortium name="Pathogen Informatics"/>
        </authorList>
    </citation>
    <scope>NUCLEOTIDE SEQUENCE [LARGE SCALE GENOMIC DNA]</scope>
</reference>
<sequence length="145" mass="16864">MRIDETVHLLDSRYSPITMTPEEVKALLTPFYKEMEKNIADGKFELNLKFMHPDGVVVQKTMRKAHFGTEEIAEGMKKFHAEYAAKNIKRSNEHACGCDSCICYSCEVSFDSSKGPAKANEFHIWRKHNNEWKMYHVEYEIVAQK</sequence>
<dbReference type="SUPFAM" id="SSF54427">
    <property type="entry name" value="NTF2-like"/>
    <property type="match status" value="1"/>
</dbReference>
<gene>
    <name evidence="1" type="ORF">NBR_LOCUS16009</name>
</gene>
<dbReference type="WBParaSite" id="NBR_0001600801-mRNA-1">
    <property type="protein sequence ID" value="NBR_0001600801-mRNA-1"/>
    <property type="gene ID" value="NBR_0001600801"/>
</dbReference>